<proteinExistence type="predicted"/>
<keyword evidence="1" id="KW-0175">Coiled coil</keyword>
<protein>
    <recommendedName>
        <fullName evidence="4">KfrA N-terminal DNA-binding domain-containing protein</fullName>
    </recommendedName>
</protein>
<dbReference type="HOGENOM" id="CLU_169029_0_0_6"/>
<dbReference type="AlphaFoldDB" id="B0TP98"/>
<gene>
    <name evidence="2" type="ordered locus">Shal_2996</name>
</gene>
<dbReference type="KEGG" id="shl:Shal_2996"/>
<dbReference type="Proteomes" id="UP000001317">
    <property type="component" value="Chromosome"/>
</dbReference>
<dbReference type="EMBL" id="CP000931">
    <property type="protein sequence ID" value="ABZ77545.1"/>
    <property type="molecule type" value="Genomic_DNA"/>
</dbReference>
<keyword evidence="3" id="KW-1185">Reference proteome</keyword>
<feature type="coiled-coil region" evidence="1">
    <location>
        <begin position="75"/>
        <end position="109"/>
    </location>
</feature>
<evidence type="ECO:0000256" key="1">
    <source>
        <dbReference type="SAM" id="Coils"/>
    </source>
</evidence>
<evidence type="ECO:0000313" key="3">
    <source>
        <dbReference type="Proteomes" id="UP000001317"/>
    </source>
</evidence>
<accession>B0TP98</accession>
<evidence type="ECO:0008006" key="4">
    <source>
        <dbReference type="Google" id="ProtNLM"/>
    </source>
</evidence>
<organism evidence="2 3">
    <name type="scientific">Shewanella halifaxensis (strain HAW-EB4)</name>
    <dbReference type="NCBI Taxonomy" id="458817"/>
    <lineage>
        <taxon>Bacteria</taxon>
        <taxon>Pseudomonadati</taxon>
        <taxon>Pseudomonadota</taxon>
        <taxon>Gammaproteobacteria</taxon>
        <taxon>Alteromonadales</taxon>
        <taxon>Shewanellaceae</taxon>
        <taxon>Shewanella</taxon>
    </lineage>
</organism>
<dbReference type="RefSeq" id="WP_012278071.1">
    <property type="nucleotide sequence ID" value="NC_010334.1"/>
</dbReference>
<name>B0TP98_SHEHH</name>
<evidence type="ECO:0000313" key="2">
    <source>
        <dbReference type="EMBL" id="ABZ77545.1"/>
    </source>
</evidence>
<dbReference type="STRING" id="458817.Shal_2996"/>
<sequence>MSPLELVLSAAKKISDESRTPTLALVKSKLGSNIPMPILIQGLQQFKSMSTEEIKALSADCSIQAEDKAPEPSALAQQADTIAKLEQELAELKAEFKLIKQQLNKLEKHSNNSEGHKTNACG</sequence>
<dbReference type="eggNOG" id="ENOG5033JKV">
    <property type="taxonomic scope" value="Bacteria"/>
</dbReference>
<dbReference type="OrthoDB" id="6388136at2"/>
<reference evidence="2" key="1">
    <citation type="submission" date="2008-01" db="EMBL/GenBank/DDBJ databases">
        <title>Complete sequence of Shewanella halifaxensis HAW-EB4.</title>
        <authorList>
            <consortium name="US DOE Joint Genome Institute"/>
            <person name="Copeland A."/>
            <person name="Lucas S."/>
            <person name="Lapidus A."/>
            <person name="Glavina del Rio T."/>
            <person name="Dalin E."/>
            <person name="Tice H."/>
            <person name="Bruce D."/>
            <person name="Goodwin L."/>
            <person name="Pitluck S."/>
            <person name="Sims D."/>
            <person name="Brettin T."/>
            <person name="Detter J.C."/>
            <person name="Han C."/>
            <person name="Kuske C.R."/>
            <person name="Schmutz J."/>
            <person name="Larimer F."/>
            <person name="Land M."/>
            <person name="Hauser L."/>
            <person name="Kyrpides N."/>
            <person name="Kim E."/>
            <person name="Zhao J.-S."/>
            <person name="Richardson P."/>
        </authorList>
    </citation>
    <scope>NUCLEOTIDE SEQUENCE [LARGE SCALE GENOMIC DNA]</scope>
    <source>
        <strain evidence="2">HAW-EB4</strain>
    </source>
</reference>